<keyword evidence="3 9" id="KW-0813">Transport</keyword>
<dbReference type="STRING" id="661478.OP10G_2955"/>
<keyword evidence="8 9" id="KW-0472">Membrane</keyword>
<dbReference type="GO" id="GO:0009306">
    <property type="term" value="P:protein secretion"/>
    <property type="evidence" value="ECO:0007669"/>
    <property type="project" value="UniProtKB-UniRule"/>
</dbReference>
<evidence type="ECO:0000256" key="9">
    <source>
        <dbReference type="RuleBase" id="RU365087"/>
    </source>
</evidence>
<organism evidence="10 11">
    <name type="scientific">Fimbriimonas ginsengisoli Gsoil 348</name>
    <dbReference type="NCBI Taxonomy" id="661478"/>
    <lineage>
        <taxon>Bacteria</taxon>
        <taxon>Bacillati</taxon>
        <taxon>Armatimonadota</taxon>
        <taxon>Fimbriimonadia</taxon>
        <taxon>Fimbriimonadales</taxon>
        <taxon>Fimbriimonadaceae</taxon>
        <taxon>Fimbriimonas</taxon>
    </lineage>
</organism>
<dbReference type="RefSeq" id="WP_025229706.1">
    <property type="nucleotide sequence ID" value="NZ_CP007139.1"/>
</dbReference>
<dbReference type="GO" id="GO:0015450">
    <property type="term" value="F:protein-transporting ATPase activity"/>
    <property type="evidence" value="ECO:0007669"/>
    <property type="project" value="UniProtKB-UniRule"/>
</dbReference>
<evidence type="ECO:0000256" key="3">
    <source>
        <dbReference type="ARBA" id="ARBA00022448"/>
    </source>
</evidence>
<dbReference type="EMBL" id="CP007139">
    <property type="protein sequence ID" value="AIE86323.1"/>
    <property type="molecule type" value="Genomic_DNA"/>
</dbReference>
<dbReference type="KEGG" id="fgi:OP10G_2955"/>
<gene>
    <name evidence="10" type="ORF">OP10G_2955</name>
</gene>
<evidence type="ECO:0000256" key="7">
    <source>
        <dbReference type="ARBA" id="ARBA00023010"/>
    </source>
</evidence>
<keyword evidence="7 9" id="KW-0811">Translocation</keyword>
<evidence type="ECO:0000256" key="4">
    <source>
        <dbReference type="ARBA" id="ARBA00022692"/>
    </source>
</evidence>
<dbReference type="AlphaFoldDB" id="A0A068NRY9"/>
<reference evidence="10 11" key="1">
    <citation type="journal article" date="2014" name="PLoS ONE">
        <title>The first complete genome sequence of the class fimbriimonadia in the phylum armatimonadetes.</title>
        <authorList>
            <person name="Hu Z.Y."/>
            <person name="Wang Y.Z."/>
            <person name="Im W.T."/>
            <person name="Wang S.Y."/>
            <person name="Zhao G.P."/>
            <person name="Zheng H.J."/>
            <person name="Quan Z.X."/>
        </authorList>
    </citation>
    <scope>NUCLEOTIDE SEQUENCE [LARGE SCALE GENOMIC DNA]</scope>
    <source>
        <strain evidence="10">Gsoil 348</strain>
    </source>
</reference>
<keyword evidence="4 9" id="KW-0812">Transmembrane</keyword>
<dbReference type="Pfam" id="PF03840">
    <property type="entry name" value="SecG"/>
    <property type="match status" value="1"/>
</dbReference>
<dbReference type="InterPro" id="IPR004692">
    <property type="entry name" value="SecG"/>
</dbReference>
<comment type="subcellular location">
    <subcellularLocation>
        <location evidence="9">Cell membrane</location>
        <topology evidence="9">Multi-pass membrane protein</topology>
    </subcellularLocation>
    <subcellularLocation>
        <location evidence="1">Membrane</location>
        <topology evidence="1">Multi-pass membrane protein</topology>
    </subcellularLocation>
</comment>
<comment type="caution">
    <text evidence="9">Lacks conserved residue(s) required for the propagation of feature annotation.</text>
</comment>
<evidence type="ECO:0000313" key="11">
    <source>
        <dbReference type="Proteomes" id="UP000027982"/>
    </source>
</evidence>
<dbReference type="GO" id="GO:0005886">
    <property type="term" value="C:plasma membrane"/>
    <property type="evidence" value="ECO:0007669"/>
    <property type="project" value="UniProtKB-SubCell"/>
</dbReference>
<keyword evidence="6 9" id="KW-1133">Transmembrane helix</keyword>
<keyword evidence="5 9" id="KW-0653">Protein transport</keyword>
<protein>
    <recommendedName>
        <fullName evidence="9">Protein-export membrane protein SecG</fullName>
    </recommendedName>
</protein>
<comment type="function">
    <text evidence="9">Involved in protein export. Participates in an early event of protein translocation.</text>
</comment>
<keyword evidence="9" id="KW-1003">Cell membrane</keyword>
<feature type="transmembrane region" description="Helical" evidence="9">
    <location>
        <begin position="55"/>
        <end position="74"/>
    </location>
</feature>
<comment type="similarity">
    <text evidence="2 9">Belongs to the SecG family.</text>
</comment>
<sequence length="80" mass="8501">MNTLYNVLIGFAILVAVLFSLLVLITGKGDAMSGGGSVRTTFKGKASFDDYMSRATLITGISFLALMLLIDAVGNRLINK</sequence>
<evidence type="ECO:0000313" key="10">
    <source>
        <dbReference type="EMBL" id="AIE86323.1"/>
    </source>
</evidence>
<accession>A0A068NRY9</accession>
<evidence type="ECO:0000256" key="8">
    <source>
        <dbReference type="ARBA" id="ARBA00023136"/>
    </source>
</evidence>
<keyword evidence="11" id="KW-1185">Reference proteome</keyword>
<name>A0A068NRY9_FIMGI</name>
<dbReference type="Proteomes" id="UP000027982">
    <property type="component" value="Chromosome"/>
</dbReference>
<proteinExistence type="inferred from homology"/>
<dbReference type="HOGENOM" id="CLU_2584579_0_0_0"/>
<evidence type="ECO:0000256" key="2">
    <source>
        <dbReference type="ARBA" id="ARBA00008445"/>
    </source>
</evidence>
<evidence type="ECO:0000256" key="1">
    <source>
        <dbReference type="ARBA" id="ARBA00004141"/>
    </source>
</evidence>
<evidence type="ECO:0000256" key="6">
    <source>
        <dbReference type="ARBA" id="ARBA00022989"/>
    </source>
</evidence>
<evidence type="ECO:0000256" key="5">
    <source>
        <dbReference type="ARBA" id="ARBA00022927"/>
    </source>
</evidence>
<dbReference type="OrthoDB" id="9814038at2"/>